<dbReference type="InterPro" id="IPR046953">
    <property type="entry name" value="Spore_GerAC-like_C"/>
</dbReference>
<dbReference type="Pfam" id="PF05504">
    <property type="entry name" value="Spore_GerAC"/>
    <property type="match status" value="1"/>
</dbReference>
<evidence type="ECO:0000313" key="11">
    <source>
        <dbReference type="Proteomes" id="UP000002892"/>
    </source>
</evidence>
<evidence type="ECO:0000256" key="6">
    <source>
        <dbReference type="ARBA" id="ARBA00023139"/>
    </source>
</evidence>
<dbReference type="InterPro" id="IPR057336">
    <property type="entry name" value="GerAC_N"/>
</dbReference>
<keyword evidence="5" id="KW-0472">Membrane</keyword>
<evidence type="ECO:0000313" key="10">
    <source>
        <dbReference type="EMBL" id="AFM43016.1"/>
    </source>
</evidence>
<evidence type="ECO:0000256" key="7">
    <source>
        <dbReference type="ARBA" id="ARBA00023288"/>
    </source>
</evidence>
<dbReference type="AlphaFoldDB" id="I4DB42"/>
<proteinExistence type="inferred from homology"/>
<dbReference type="OrthoDB" id="9816067at2"/>
<dbReference type="STRING" id="646529.Desaci_4154"/>
<evidence type="ECO:0000259" key="8">
    <source>
        <dbReference type="Pfam" id="PF05504"/>
    </source>
</evidence>
<dbReference type="eggNOG" id="ENOG502Z9N7">
    <property type="taxonomic scope" value="Bacteria"/>
</dbReference>
<dbReference type="PANTHER" id="PTHR35789:SF1">
    <property type="entry name" value="SPORE GERMINATION PROTEIN B3"/>
    <property type="match status" value="1"/>
</dbReference>
<evidence type="ECO:0000256" key="3">
    <source>
        <dbReference type="ARBA" id="ARBA00022544"/>
    </source>
</evidence>
<feature type="domain" description="Spore germination GerAC-like C-terminal" evidence="8">
    <location>
        <begin position="219"/>
        <end position="382"/>
    </location>
</feature>
<keyword evidence="11" id="KW-1185">Reference proteome</keyword>
<dbReference type="RefSeq" id="WP_014829002.1">
    <property type="nucleotide sequence ID" value="NC_018068.1"/>
</dbReference>
<evidence type="ECO:0000256" key="4">
    <source>
        <dbReference type="ARBA" id="ARBA00022729"/>
    </source>
</evidence>
<keyword evidence="6" id="KW-0564">Palmitate</keyword>
<accession>I4DB42</accession>
<reference evidence="10 11" key="1">
    <citation type="journal article" date="2012" name="J. Bacteriol.">
        <title>Complete genome sequences of Desulfosporosinus orientis DSM765T, Desulfosporosinus youngiae DSM17734T, Desulfosporosinus meridiei DSM13257T, and Desulfosporosinus acidiphilus DSM22704T.</title>
        <authorList>
            <person name="Pester M."/>
            <person name="Brambilla E."/>
            <person name="Alazard D."/>
            <person name="Rattei T."/>
            <person name="Weinmaier T."/>
            <person name="Han J."/>
            <person name="Lucas S."/>
            <person name="Lapidus A."/>
            <person name="Cheng J.F."/>
            <person name="Goodwin L."/>
            <person name="Pitluck S."/>
            <person name="Peters L."/>
            <person name="Ovchinnikova G."/>
            <person name="Teshima H."/>
            <person name="Detter J.C."/>
            <person name="Han C.S."/>
            <person name="Tapia R."/>
            <person name="Land M.L."/>
            <person name="Hauser L."/>
            <person name="Kyrpides N.C."/>
            <person name="Ivanova N.N."/>
            <person name="Pagani I."/>
            <person name="Huntmann M."/>
            <person name="Wei C.L."/>
            <person name="Davenport K.W."/>
            <person name="Daligault H."/>
            <person name="Chain P.S."/>
            <person name="Chen A."/>
            <person name="Mavromatis K."/>
            <person name="Markowitz V."/>
            <person name="Szeto E."/>
            <person name="Mikhailova N."/>
            <person name="Pati A."/>
            <person name="Wagner M."/>
            <person name="Woyke T."/>
            <person name="Ollivier B."/>
            <person name="Klenk H.P."/>
            <person name="Spring S."/>
            <person name="Loy A."/>
        </authorList>
    </citation>
    <scope>NUCLEOTIDE SEQUENCE [LARGE SCALE GENOMIC DNA]</scope>
    <source>
        <strain evidence="11">DSM 22704 / JCM 16185 / SJ4</strain>
    </source>
</reference>
<organism evidence="10 11">
    <name type="scientific">Desulfosporosinus acidiphilus (strain DSM 22704 / JCM 16185 / SJ4)</name>
    <dbReference type="NCBI Taxonomy" id="646529"/>
    <lineage>
        <taxon>Bacteria</taxon>
        <taxon>Bacillati</taxon>
        <taxon>Bacillota</taxon>
        <taxon>Clostridia</taxon>
        <taxon>Eubacteriales</taxon>
        <taxon>Desulfitobacteriaceae</taxon>
        <taxon>Desulfosporosinus</taxon>
    </lineage>
</organism>
<feature type="domain" description="Spore germination protein N-terminal" evidence="9">
    <location>
        <begin position="25"/>
        <end position="205"/>
    </location>
</feature>
<evidence type="ECO:0000259" key="9">
    <source>
        <dbReference type="Pfam" id="PF25198"/>
    </source>
</evidence>
<keyword evidence="3" id="KW-0309">Germination</keyword>
<evidence type="ECO:0000256" key="2">
    <source>
        <dbReference type="ARBA" id="ARBA00007886"/>
    </source>
</evidence>
<dbReference type="PANTHER" id="PTHR35789">
    <property type="entry name" value="SPORE GERMINATION PROTEIN B3"/>
    <property type="match status" value="1"/>
</dbReference>
<dbReference type="NCBIfam" id="TIGR02887">
    <property type="entry name" value="spore_ger_x_C"/>
    <property type="match status" value="1"/>
</dbReference>
<dbReference type="InterPro" id="IPR008844">
    <property type="entry name" value="Spore_GerAC-like"/>
</dbReference>
<keyword evidence="4" id="KW-0732">Signal</keyword>
<dbReference type="Gene3D" id="3.30.300.210">
    <property type="entry name" value="Nutrient germinant receptor protein C, domain 3"/>
    <property type="match status" value="1"/>
</dbReference>
<dbReference type="HOGENOM" id="CLU_051140_0_0_9"/>
<dbReference type="GO" id="GO:0009847">
    <property type="term" value="P:spore germination"/>
    <property type="evidence" value="ECO:0007669"/>
    <property type="project" value="InterPro"/>
</dbReference>
<evidence type="ECO:0000256" key="5">
    <source>
        <dbReference type="ARBA" id="ARBA00023136"/>
    </source>
</evidence>
<dbReference type="PROSITE" id="PS51257">
    <property type="entry name" value="PROKAR_LIPOPROTEIN"/>
    <property type="match status" value="1"/>
</dbReference>
<dbReference type="KEGG" id="dai:Desaci_4154"/>
<dbReference type="Proteomes" id="UP000002892">
    <property type="component" value="Chromosome"/>
</dbReference>
<comment type="similarity">
    <text evidence="2">Belongs to the GerABKC lipoprotein family.</text>
</comment>
<dbReference type="EMBL" id="CP003639">
    <property type="protein sequence ID" value="AFM43016.1"/>
    <property type="molecule type" value="Genomic_DNA"/>
</dbReference>
<dbReference type="GO" id="GO:0016020">
    <property type="term" value="C:membrane"/>
    <property type="evidence" value="ECO:0007669"/>
    <property type="project" value="UniProtKB-SubCell"/>
</dbReference>
<name>I4DB42_DESAJ</name>
<dbReference type="Pfam" id="PF25198">
    <property type="entry name" value="Spore_GerAC_N"/>
    <property type="match status" value="1"/>
</dbReference>
<protein>
    <submittedName>
        <fullName evidence="10">Germination protein, Ger(X)C family</fullName>
    </submittedName>
</protein>
<evidence type="ECO:0000256" key="1">
    <source>
        <dbReference type="ARBA" id="ARBA00004635"/>
    </source>
</evidence>
<gene>
    <name evidence="10" type="ordered locus">Desaci_4154</name>
</gene>
<keyword evidence="7" id="KW-0449">Lipoprotein</keyword>
<dbReference type="Gene3D" id="6.20.190.10">
    <property type="entry name" value="Nutrient germinant receptor protein C, domain 1"/>
    <property type="match status" value="1"/>
</dbReference>
<dbReference type="InterPro" id="IPR038501">
    <property type="entry name" value="Spore_GerAC_C_sf"/>
</dbReference>
<sequence>MQKELKIIKLTASLLLLLMTTGCWNSRELKDLAIVLGVGLDKPRQSAKNILVTAQIFRPASIQSPGAQGSGGSGGVQDYENIQNTGSTLFDTLRGFTHKLSSKPYFPHIEVLIFGRALAEEGLQKYIDFFVRDPETRLGVKVLIAQNKAGDIFKETPFLGTIPAEDIEKIIKAQEATSKTCTVNLEQFITRLMSKTTSPIAPLVELTGEGEKKRVRVAGTAVFKKDKLAGQLDGTETRGLLWVIDEIKSGIITVKCPDEKSTAELEIIRAQSKITPEIDGDNIRFRVSIKEEGNIGTESGSDNLVLLPAIEALEKAEAAVIQSEVMAAVTKAQKLDTDIFGFGEIIHQRSPALWKDLENKWDDIFPNIEVEVSVQAKLRRSGRIGPPVSPPKE</sequence>
<comment type="subcellular location">
    <subcellularLocation>
        <location evidence="1">Membrane</location>
        <topology evidence="1">Lipid-anchor</topology>
    </subcellularLocation>
</comment>